<dbReference type="EMBL" id="JAFBDZ010000003">
    <property type="protein sequence ID" value="MBM7586505.1"/>
    <property type="molecule type" value="Genomic_DNA"/>
</dbReference>
<keyword evidence="1" id="KW-1133">Transmembrane helix</keyword>
<evidence type="ECO:0000313" key="2">
    <source>
        <dbReference type="EMBL" id="MBM7586505.1"/>
    </source>
</evidence>
<evidence type="ECO:0000313" key="3">
    <source>
        <dbReference type="Proteomes" id="UP001646157"/>
    </source>
</evidence>
<proteinExistence type="predicted"/>
<dbReference type="InterPro" id="IPR021324">
    <property type="entry name" value="DUF2929"/>
</dbReference>
<keyword evidence="1" id="KW-0812">Transmembrane</keyword>
<protein>
    <submittedName>
        <fullName evidence="2">CHASE2 domain-containing sensor protein</fullName>
    </submittedName>
</protein>
<dbReference type="Proteomes" id="UP001646157">
    <property type="component" value="Unassembled WGS sequence"/>
</dbReference>
<evidence type="ECO:0000256" key="1">
    <source>
        <dbReference type="SAM" id="Phobius"/>
    </source>
</evidence>
<comment type="caution">
    <text evidence="2">The sequence shown here is derived from an EMBL/GenBank/DDBJ whole genome shotgun (WGS) entry which is preliminary data.</text>
</comment>
<name>A0ABS2NF72_9BACI</name>
<sequence length="62" mass="7107">MRYFWTFFWAFLLIEMTTYVVSSMNGATFHFETGAIIAVGVTILIFVLSALIPNDPVEDFDH</sequence>
<organism evidence="2 3">
    <name type="scientific">Rossellomorea pakistanensis</name>
    <dbReference type="NCBI Taxonomy" id="992288"/>
    <lineage>
        <taxon>Bacteria</taxon>
        <taxon>Bacillati</taxon>
        <taxon>Bacillota</taxon>
        <taxon>Bacilli</taxon>
        <taxon>Bacillales</taxon>
        <taxon>Bacillaceae</taxon>
        <taxon>Rossellomorea</taxon>
    </lineage>
</organism>
<keyword evidence="1" id="KW-0472">Membrane</keyword>
<dbReference type="RefSeq" id="WP_205173722.1">
    <property type="nucleotide sequence ID" value="NZ_JAFBDZ010000003.1"/>
</dbReference>
<keyword evidence="3" id="KW-1185">Reference proteome</keyword>
<accession>A0ABS2NF72</accession>
<dbReference type="Pfam" id="PF11151">
    <property type="entry name" value="DUF2929"/>
    <property type="match status" value="1"/>
</dbReference>
<feature type="transmembrane region" description="Helical" evidence="1">
    <location>
        <begin position="33"/>
        <end position="52"/>
    </location>
</feature>
<gene>
    <name evidence="2" type="ORF">JOC86_003057</name>
</gene>
<reference evidence="2 3" key="1">
    <citation type="submission" date="2021-01" db="EMBL/GenBank/DDBJ databases">
        <title>Genomic Encyclopedia of Type Strains, Phase IV (KMG-IV): sequencing the most valuable type-strain genomes for metagenomic binning, comparative biology and taxonomic classification.</title>
        <authorList>
            <person name="Goeker M."/>
        </authorList>
    </citation>
    <scope>NUCLEOTIDE SEQUENCE [LARGE SCALE GENOMIC DNA]</scope>
    <source>
        <strain evidence="2 3">DSM 24834</strain>
    </source>
</reference>